<comment type="caution">
    <text evidence="1">The sequence shown here is derived from an EMBL/GenBank/DDBJ whole genome shotgun (WGS) entry which is preliminary data.</text>
</comment>
<dbReference type="Proteomes" id="UP001139722">
    <property type="component" value="Unassembled WGS sequence"/>
</dbReference>
<dbReference type="RefSeq" id="WP_156999936.1">
    <property type="nucleotide sequence ID" value="NZ_BAAANU010000021.1"/>
</dbReference>
<protein>
    <submittedName>
        <fullName evidence="1">Uncharacterized protein</fullName>
    </submittedName>
</protein>
<accession>A0A9X2KB67</accession>
<proteinExistence type="predicted"/>
<reference evidence="1" key="1">
    <citation type="submission" date="2022-06" db="EMBL/GenBank/DDBJ databases">
        <title>Sequencing the genomes of 1000 actinobacteria strains.</title>
        <authorList>
            <person name="Klenk H.-P."/>
        </authorList>
    </citation>
    <scope>NUCLEOTIDE SEQUENCE</scope>
    <source>
        <strain evidence="1">DSM 22016</strain>
    </source>
</reference>
<sequence>MSLLPAEVEAFVEAASGLSAEAFDRIRWAAAAATAAGSLDPSAAPTLSASEFSALDKRVRDLISSRGEELAVKPGGLRSAIATTKLAAQSVWRRERIPADQYEAFVGLFRAEGIDV</sequence>
<organism evidence="1 2">
    <name type="scientific">Agromyces terreus</name>
    <dbReference type="NCBI Taxonomy" id="424795"/>
    <lineage>
        <taxon>Bacteria</taxon>
        <taxon>Bacillati</taxon>
        <taxon>Actinomycetota</taxon>
        <taxon>Actinomycetes</taxon>
        <taxon>Micrococcales</taxon>
        <taxon>Microbacteriaceae</taxon>
        <taxon>Agromyces</taxon>
    </lineage>
</organism>
<keyword evidence="2" id="KW-1185">Reference proteome</keyword>
<dbReference type="EMBL" id="JAMZDY010000001">
    <property type="protein sequence ID" value="MCP2371108.1"/>
    <property type="molecule type" value="Genomic_DNA"/>
</dbReference>
<gene>
    <name evidence="1" type="ORF">BJ978_001784</name>
</gene>
<dbReference type="AlphaFoldDB" id="A0A9X2KB67"/>
<evidence type="ECO:0000313" key="2">
    <source>
        <dbReference type="Proteomes" id="UP001139722"/>
    </source>
</evidence>
<evidence type="ECO:0000313" key="1">
    <source>
        <dbReference type="EMBL" id="MCP2371108.1"/>
    </source>
</evidence>
<name>A0A9X2KB67_9MICO</name>